<evidence type="ECO:0000256" key="5">
    <source>
        <dbReference type="SAM" id="MobiDB-lite"/>
    </source>
</evidence>
<dbReference type="PANTHER" id="PTHR23508:SF10">
    <property type="entry name" value="CARBOXYLIC ACID TRANSPORTER PROTEIN HOMOLOG"/>
    <property type="match status" value="1"/>
</dbReference>
<dbReference type="PANTHER" id="PTHR23508">
    <property type="entry name" value="CARBOXYLIC ACID TRANSPORTER PROTEIN HOMOLOG"/>
    <property type="match status" value="1"/>
</dbReference>
<dbReference type="InterPro" id="IPR036259">
    <property type="entry name" value="MFS_trans_sf"/>
</dbReference>
<dbReference type="CDD" id="cd17316">
    <property type="entry name" value="MFS_SV2_like"/>
    <property type="match status" value="1"/>
</dbReference>
<dbReference type="InterPro" id="IPR020846">
    <property type="entry name" value="MFS_dom"/>
</dbReference>
<feature type="compositionally biased region" description="Polar residues" evidence="5">
    <location>
        <begin position="44"/>
        <end position="55"/>
    </location>
</feature>
<dbReference type="SUPFAM" id="SSF103473">
    <property type="entry name" value="MFS general substrate transporter"/>
    <property type="match status" value="1"/>
</dbReference>
<dbReference type="KEGG" id="kmx:KLMA_60073"/>
<proteinExistence type="predicted"/>
<dbReference type="AlphaFoldDB" id="W0TGY6"/>
<evidence type="ECO:0000256" key="3">
    <source>
        <dbReference type="ARBA" id="ARBA00022989"/>
    </source>
</evidence>
<dbReference type="GO" id="GO:0015355">
    <property type="term" value="F:secondary active monocarboxylate transmembrane transporter activity"/>
    <property type="evidence" value="ECO:0007669"/>
    <property type="project" value="TreeGrafter"/>
</dbReference>
<comment type="subcellular location">
    <subcellularLocation>
        <location evidence="1">Membrane</location>
        <topology evidence="1">Multi-pass membrane protein</topology>
    </subcellularLocation>
</comment>
<evidence type="ECO:0000259" key="7">
    <source>
        <dbReference type="PROSITE" id="PS50850"/>
    </source>
</evidence>
<feature type="transmembrane region" description="Helical" evidence="6">
    <location>
        <begin position="231"/>
        <end position="252"/>
    </location>
</feature>
<dbReference type="Pfam" id="PF00083">
    <property type="entry name" value="Sugar_tr"/>
    <property type="match status" value="1"/>
</dbReference>
<evidence type="ECO:0000256" key="2">
    <source>
        <dbReference type="ARBA" id="ARBA00022692"/>
    </source>
</evidence>
<feature type="transmembrane region" description="Helical" evidence="6">
    <location>
        <begin position="458"/>
        <end position="479"/>
    </location>
</feature>
<feature type="transmembrane region" description="Helical" evidence="6">
    <location>
        <begin position="139"/>
        <end position="157"/>
    </location>
</feature>
<dbReference type="GO" id="GO:0035879">
    <property type="term" value="P:plasma membrane lactate transport"/>
    <property type="evidence" value="ECO:0007669"/>
    <property type="project" value="TreeGrafter"/>
</dbReference>
<keyword evidence="2 6" id="KW-0812">Transmembrane</keyword>
<keyword evidence="3 6" id="KW-1133">Transmembrane helix</keyword>
<evidence type="ECO:0000313" key="9">
    <source>
        <dbReference type="Proteomes" id="UP000065495"/>
    </source>
</evidence>
<name>W0TGY6_KLUMD</name>
<dbReference type="GO" id="GO:0005886">
    <property type="term" value="C:plasma membrane"/>
    <property type="evidence" value="ECO:0007669"/>
    <property type="project" value="TreeGrafter"/>
</dbReference>
<reference evidence="8 9" key="1">
    <citation type="journal article" date="2015" name="Biotechnol. Biofuels">
        <title>Genetic basis of the highly efficient yeast Kluyveromyces marxianus: complete genome sequence and transcriptome analyses.</title>
        <authorList>
            <person name="Lertwattanasakul N."/>
            <person name="Kosaka T."/>
            <person name="Hosoyama A."/>
            <person name="Suzuki Y."/>
            <person name="Rodrussamee N."/>
            <person name="Matsutani M."/>
            <person name="Murata M."/>
            <person name="Fujimoto N."/>
            <person name="Suprayogi"/>
            <person name="Tsuchikane K."/>
            <person name="Limtong S."/>
            <person name="Fujita N."/>
            <person name="Yamada M."/>
        </authorList>
    </citation>
    <scope>NUCLEOTIDE SEQUENCE [LARGE SCALE GENOMIC DNA]</scope>
    <source>
        <strain evidence="9">DMKU3-1042 / BCC 29191 / NBRC 104275</strain>
    </source>
</reference>
<feature type="transmembrane region" description="Helical" evidence="6">
    <location>
        <begin position="404"/>
        <end position="422"/>
    </location>
</feature>
<feature type="transmembrane region" description="Helical" evidence="6">
    <location>
        <begin position="206"/>
        <end position="225"/>
    </location>
</feature>
<dbReference type="PROSITE" id="PS50850">
    <property type="entry name" value="MFS"/>
    <property type="match status" value="1"/>
</dbReference>
<feature type="transmembrane region" description="Helical" evidence="6">
    <location>
        <begin position="298"/>
        <end position="317"/>
    </location>
</feature>
<evidence type="ECO:0000256" key="6">
    <source>
        <dbReference type="SAM" id="Phobius"/>
    </source>
</evidence>
<dbReference type="RefSeq" id="XP_022677158.1">
    <property type="nucleotide sequence ID" value="XM_022820724.1"/>
</dbReference>
<dbReference type="VEuPathDB" id="FungiDB:KLMA_60073"/>
<dbReference type="EMBL" id="AP012218">
    <property type="protein sequence ID" value="BAO41364.1"/>
    <property type="molecule type" value="Genomic_DNA"/>
</dbReference>
<dbReference type="InterPro" id="IPR005828">
    <property type="entry name" value="MFS_sugar_transport-like"/>
</dbReference>
<evidence type="ECO:0000256" key="1">
    <source>
        <dbReference type="ARBA" id="ARBA00004141"/>
    </source>
</evidence>
<dbReference type="OrthoDB" id="5296287at2759"/>
<keyword evidence="4 6" id="KW-0472">Membrane</keyword>
<dbReference type="Gene3D" id="1.20.1250.20">
    <property type="entry name" value="MFS general substrate transporter like domains"/>
    <property type="match status" value="1"/>
</dbReference>
<sequence>MSEGNEEKGQGQGQGQDHGHFPEGRTFLHQVESKRSVHTHHSVPMNSSDSQSNASDPEELAPFPSVVDESELDESELEEIQNEDVSIIYKDDEEKPDLSWASICRYAGTRITSLFQIHKVSMDNINPFPELRKMTLSNWNYFFMGYLAWLCAAWAFFAVSVSTAPLAKLYDKPTKDISWGLSLVLFVRSAGAIIFGLWTDNYSRKWPYITCLGLFLICQLCTPWAKTYTQFLGVRWISGIAMGGIYGCASATAIEDAPVKARSILSGLFFSAYAMGFIFAIIFYRAFLHVNGENYWKVQFWFSIFLPALLMLWRLVWPETKYFTKVLKARELMKQDAIASNGGNPIPKTTFKEKMANTKRIICKYWLLFGYLVLLLVGPNYLTHGSQDLFPTMIRSQLNFSEDAVTVAIVVVNLGGICGGLFFGQLMEVTGRRLGLLIALTMAGCFTYPAFMLKTSSAVLGAGFMLFFSVFGVWGVIPIHLSELSPPEARALVAGLAYQLGNLASAASVVIENDLADIYPLARDAAGKVIKKDYAKVMAILTGSVVIFTFVMVLIGHEKFHRDLSSAVLKAYMEKVDRNEEDARLGVSSLSISSKSKEEQVENA</sequence>
<feature type="transmembrane region" description="Helical" evidence="6">
    <location>
        <begin position="264"/>
        <end position="286"/>
    </location>
</feature>
<evidence type="ECO:0000313" key="8">
    <source>
        <dbReference type="EMBL" id="BAO41364.1"/>
    </source>
</evidence>
<feature type="transmembrane region" description="Helical" evidence="6">
    <location>
        <begin position="177"/>
        <end position="199"/>
    </location>
</feature>
<protein>
    <submittedName>
        <fullName evidence="8">Carboxylic acid transporter protein homolog</fullName>
    </submittedName>
</protein>
<organism evidence="8 9">
    <name type="scientific">Kluyveromyces marxianus (strain DMKU3-1042 / BCC 29191 / NBRC 104275)</name>
    <name type="common">Yeast</name>
    <name type="synonym">Candida kefyr</name>
    <dbReference type="NCBI Taxonomy" id="1003335"/>
    <lineage>
        <taxon>Eukaryota</taxon>
        <taxon>Fungi</taxon>
        <taxon>Dikarya</taxon>
        <taxon>Ascomycota</taxon>
        <taxon>Saccharomycotina</taxon>
        <taxon>Saccharomycetes</taxon>
        <taxon>Saccharomycetales</taxon>
        <taxon>Saccharomycetaceae</taxon>
        <taxon>Kluyveromyces</taxon>
    </lineage>
</organism>
<evidence type="ECO:0000256" key="4">
    <source>
        <dbReference type="ARBA" id="ARBA00023136"/>
    </source>
</evidence>
<dbReference type="Proteomes" id="UP000065495">
    <property type="component" value="Chromosome 6"/>
</dbReference>
<feature type="transmembrane region" description="Helical" evidence="6">
    <location>
        <begin position="434"/>
        <end position="452"/>
    </location>
</feature>
<dbReference type="FunFam" id="1.20.1250.20:FF:000430">
    <property type="entry name" value="Jen1p"/>
    <property type="match status" value="1"/>
</dbReference>
<feature type="transmembrane region" description="Helical" evidence="6">
    <location>
        <begin position="365"/>
        <end position="384"/>
    </location>
</feature>
<feature type="transmembrane region" description="Helical" evidence="6">
    <location>
        <begin position="537"/>
        <end position="556"/>
    </location>
</feature>
<feature type="domain" description="Major facilitator superfamily (MFS) profile" evidence="7">
    <location>
        <begin position="141"/>
        <end position="561"/>
    </location>
</feature>
<gene>
    <name evidence="8" type="primary">JEN1</name>
    <name evidence="8" type="ORF">KLMA_60073</name>
</gene>
<dbReference type="GeneID" id="34717301"/>
<accession>W0TGY6</accession>
<feature type="region of interest" description="Disordered" evidence="5">
    <location>
        <begin position="1"/>
        <end position="76"/>
    </location>
</feature>